<dbReference type="InterPro" id="IPR036388">
    <property type="entry name" value="WH-like_DNA-bd_sf"/>
</dbReference>
<keyword evidence="3" id="KW-0805">Transcription regulation</keyword>
<protein>
    <submittedName>
        <fullName evidence="10">Two-component system, OmpR family, response regulator AdeR</fullName>
    </submittedName>
</protein>
<gene>
    <name evidence="10" type="ORF">SAMN02745126_06402</name>
</gene>
<dbReference type="InterPro" id="IPR039420">
    <property type="entry name" value="WalR-like"/>
</dbReference>
<feature type="modified residue" description="4-aspartylphosphate" evidence="6">
    <location>
        <position position="57"/>
    </location>
</feature>
<dbReference type="InterPro" id="IPR001867">
    <property type="entry name" value="OmpR/PhoB-type_DNA-bd"/>
</dbReference>
<dbReference type="Gene3D" id="1.10.10.10">
    <property type="entry name" value="Winged helix-like DNA-binding domain superfamily/Winged helix DNA-binding domain"/>
    <property type="match status" value="1"/>
</dbReference>
<feature type="domain" description="Response regulatory" evidence="8">
    <location>
        <begin position="8"/>
        <end position="121"/>
    </location>
</feature>
<keyword evidence="2" id="KW-0902">Two-component regulatory system</keyword>
<keyword evidence="4 7" id="KW-0238">DNA-binding</keyword>
<dbReference type="GO" id="GO:0000976">
    <property type="term" value="F:transcription cis-regulatory region binding"/>
    <property type="evidence" value="ECO:0007669"/>
    <property type="project" value="TreeGrafter"/>
</dbReference>
<evidence type="ECO:0000256" key="4">
    <source>
        <dbReference type="ARBA" id="ARBA00023125"/>
    </source>
</evidence>
<dbReference type="PROSITE" id="PS51755">
    <property type="entry name" value="OMPR_PHOB"/>
    <property type="match status" value="1"/>
</dbReference>
<dbReference type="Gene3D" id="6.10.250.690">
    <property type="match status" value="1"/>
</dbReference>
<dbReference type="GO" id="GO:0032993">
    <property type="term" value="C:protein-DNA complex"/>
    <property type="evidence" value="ECO:0007669"/>
    <property type="project" value="TreeGrafter"/>
</dbReference>
<dbReference type="Proteomes" id="UP000190092">
    <property type="component" value="Unassembled WGS sequence"/>
</dbReference>
<dbReference type="GO" id="GO:0005829">
    <property type="term" value="C:cytosol"/>
    <property type="evidence" value="ECO:0007669"/>
    <property type="project" value="TreeGrafter"/>
</dbReference>
<keyword evidence="5" id="KW-0804">Transcription</keyword>
<reference evidence="11" key="1">
    <citation type="submission" date="2017-02" db="EMBL/GenBank/DDBJ databases">
        <authorList>
            <person name="Varghese N."/>
            <person name="Submissions S."/>
        </authorList>
    </citation>
    <scope>NUCLEOTIDE SEQUENCE [LARGE SCALE GENOMIC DNA]</scope>
    <source>
        <strain evidence="11">ATCC 27094</strain>
    </source>
</reference>
<dbReference type="SUPFAM" id="SSF46894">
    <property type="entry name" value="C-terminal effector domain of the bipartite response regulators"/>
    <property type="match status" value="1"/>
</dbReference>
<dbReference type="InterPro" id="IPR001789">
    <property type="entry name" value="Sig_transdc_resp-reg_receiver"/>
</dbReference>
<dbReference type="CDD" id="cd17574">
    <property type="entry name" value="REC_OmpR"/>
    <property type="match status" value="1"/>
</dbReference>
<evidence type="ECO:0000256" key="6">
    <source>
        <dbReference type="PROSITE-ProRule" id="PRU00169"/>
    </source>
</evidence>
<evidence type="ECO:0000259" key="9">
    <source>
        <dbReference type="PROSITE" id="PS51755"/>
    </source>
</evidence>
<evidence type="ECO:0000313" key="11">
    <source>
        <dbReference type="Proteomes" id="UP000190092"/>
    </source>
</evidence>
<dbReference type="PANTHER" id="PTHR48111">
    <property type="entry name" value="REGULATOR OF RPOS"/>
    <property type="match status" value="1"/>
</dbReference>
<proteinExistence type="predicted"/>
<dbReference type="FunFam" id="3.40.50.2300:FF:000001">
    <property type="entry name" value="DNA-binding response regulator PhoB"/>
    <property type="match status" value="1"/>
</dbReference>
<evidence type="ECO:0000256" key="3">
    <source>
        <dbReference type="ARBA" id="ARBA00023015"/>
    </source>
</evidence>
<dbReference type="SMART" id="SM00862">
    <property type="entry name" value="Trans_reg_C"/>
    <property type="match status" value="1"/>
</dbReference>
<evidence type="ECO:0000259" key="8">
    <source>
        <dbReference type="PROSITE" id="PS50110"/>
    </source>
</evidence>
<accession>A0A1T4TJN8</accession>
<evidence type="ECO:0000256" key="2">
    <source>
        <dbReference type="ARBA" id="ARBA00023012"/>
    </source>
</evidence>
<evidence type="ECO:0000256" key="7">
    <source>
        <dbReference type="PROSITE-ProRule" id="PRU01091"/>
    </source>
</evidence>
<dbReference type="InterPro" id="IPR011006">
    <property type="entry name" value="CheY-like_superfamily"/>
</dbReference>
<keyword evidence="11" id="KW-1185">Reference proteome</keyword>
<sequence length="233" mass="25515">MATMMNAVVLIVEDEPEIATILQAYLEREGFRTVRAENGRLAIDLHLSLKPDIVLLDVKLPAIDGYAVLGVIRRQHNTPVIMVTALGEDLDKLQALRIGADDYVVKPFNAHEVVARVKAVLRRTLGHGETEVVRFGPISVDLIAHSAVVASGSGAVHLDLTLTEFRVLGHMIRMPTRAFTRAELVDACIPESETLERTIDTHVSNLRRKLSAAGAVGYPQSIRGVGYRLSPSR</sequence>
<keyword evidence="1 6" id="KW-0597">Phosphoprotein</keyword>
<evidence type="ECO:0000313" key="10">
    <source>
        <dbReference type="EMBL" id="SKA40665.1"/>
    </source>
</evidence>
<evidence type="ECO:0000256" key="5">
    <source>
        <dbReference type="ARBA" id="ARBA00023163"/>
    </source>
</evidence>
<dbReference type="AlphaFoldDB" id="A0A1T4TJN8"/>
<dbReference type="GO" id="GO:0006355">
    <property type="term" value="P:regulation of DNA-templated transcription"/>
    <property type="evidence" value="ECO:0007669"/>
    <property type="project" value="InterPro"/>
</dbReference>
<dbReference type="GO" id="GO:0000156">
    <property type="term" value="F:phosphorelay response regulator activity"/>
    <property type="evidence" value="ECO:0007669"/>
    <property type="project" value="TreeGrafter"/>
</dbReference>
<dbReference type="Pfam" id="PF00072">
    <property type="entry name" value="Response_reg"/>
    <property type="match status" value="1"/>
</dbReference>
<dbReference type="Pfam" id="PF00486">
    <property type="entry name" value="Trans_reg_C"/>
    <property type="match status" value="1"/>
</dbReference>
<feature type="domain" description="OmpR/PhoB-type" evidence="9">
    <location>
        <begin position="130"/>
        <end position="231"/>
    </location>
</feature>
<organism evidence="10 11">
    <name type="scientific">Enhydrobacter aerosaccus</name>
    <dbReference type="NCBI Taxonomy" id="225324"/>
    <lineage>
        <taxon>Bacteria</taxon>
        <taxon>Pseudomonadati</taxon>
        <taxon>Pseudomonadota</taxon>
        <taxon>Alphaproteobacteria</taxon>
        <taxon>Hyphomicrobiales</taxon>
        <taxon>Enhydrobacter</taxon>
    </lineage>
</organism>
<dbReference type="EMBL" id="FUWJ01000019">
    <property type="protein sequence ID" value="SKA40665.1"/>
    <property type="molecule type" value="Genomic_DNA"/>
</dbReference>
<dbReference type="SUPFAM" id="SSF52172">
    <property type="entry name" value="CheY-like"/>
    <property type="match status" value="1"/>
</dbReference>
<name>A0A1T4TJN8_9HYPH</name>
<dbReference type="CDD" id="cd00383">
    <property type="entry name" value="trans_reg_C"/>
    <property type="match status" value="1"/>
</dbReference>
<dbReference type="STRING" id="225324.SAMN02745126_06402"/>
<feature type="DNA-binding region" description="OmpR/PhoB-type" evidence="7">
    <location>
        <begin position="130"/>
        <end position="231"/>
    </location>
</feature>
<dbReference type="InterPro" id="IPR016032">
    <property type="entry name" value="Sig_transdc_resp-reg_C-effctor"/>
</dbReference>
<dbReference type="PROSITE" id="PS50110">
    <property type="entry name" value="RESPONSE_REGULATORY"/>
    <property type="match status" value="1"/>
</dbReference>
<evidence type="ECO:0000256" key="1">
    <source>
        <dbReference type="ARBA" id="ARBA00022553"/>
    </source>
</evidence>
<dbReference type="PANTHER" id="PTHR48111:SF59">
    <property type="entry name" value="TRANSCRIPTIONAL REGULATORY PROTEIN BAER"/>
    <property type="match status" value="1"/>
</dbReference>
<dbReference type="Gene3D" id="3.40.50.2300">
    <property type="match status" value="1"/>
</dbReference>
<dbReference type="SMART" id="SM00448">
    <property type="entry name" value="REC"/>
    <property type="match status" value="1"/>
</dbReference>